<dbReference type="Gene3D" id="1.20.1070.10">
    <property type="entry name" value="Rhodopsin 7-helix transmembrane proteins"/>
    <property type="match status" value="1"/>
</dbReference>
<evidence type="ECO:0000256" key="1">
    <source>
        <dbReference type="SAM" id="Phobius"/>
    </source>
</evidence>
<feature type="transmembrane region" description="Helical" evidence="1">
    <location>
        <begin position="195"/>
        <end position="216"/>
    </location>
</feature>
<dbReference type="AlphaFoldDB" id="A0A938Y7J9"/>
<reference evidence="2" key="1">
    <citation type="submission" date="2021-01" db="EMBL/GenBank/DDBJ databases">
        <title>Novel species in genus Nocardioides.</title>
        <authorList>
            <person name="Zhang G."/>
        </authorList>
    </citation>
    <scope>NUCLEOTIDE SEQUENCE</scope>
    <source>
        <strain evidence="2">Zg-536</strain>
    </source>
</reference>
<feature type="transmembrane region" description="Helical" evidence="1">
    <location>
        <begin position="228"/>
        <end position="250"/>
    </location>
</feature>
<feature type="transmembrane region" description="Helical" evidence="1">
    <location>
        <begin position="106"/>
        <end position="124"/>
    </location>
</feature>
<dbReference type="Proteomes" id="UP000663791">
    <property type="component" value="Unassembled WGS sequence"/>
</dbReference>
<proteinExistence type="predicted"/>
<comment type="caution">
    <text evidence="2">The sequence shown here is derived from an EMBL/GenBank/DDBJ whole genome shotgun (WGS) entry which is preliminary data.</text>
</comment>
<evidence type="ECO:0000313" key="2">
    <source>
        <dbReference type="EMBL" id="MBM9458674.1"/>
    </source>
</evidence>
<sequence>MTTTPMPLARQRFLRRFNLVAAVLHAAQAVAVVVLATDFALPVTASYLAGPPGTDPQEPTVLFDLSTGGAVAAFLALSALAHLTVITGWWRGYVGDLERGINRARWVEYSVSASLMMVVIAQLVGIADVTALLAIVGVNASMILFGWLQEKYEEPGGGGWLPFGFGCIAGAVPWIAVVIYTIAPDSPADVSPPGFVYAIVVSLFVFFNIFAVNQWLQYRARGRWADYLFGETIYIVLSLVAKSLLAWQVFGGTLAG</sequence>
<organism evidence="2 3">
    <name type="scientific">Nocardioides faecalis</name>
    <dbReference type="NCBI Taxonomy" id="2803858"/>
    <lineage>
        <taxon>Bacteria</taxon>
        <taxon>Bacillati</taxon>
        <taxon>Actinomycetota</taxon>
        <taxon>Actinomycetes</taxon>
        <taxon>Propionibacteriales</taxon>
        <taxon>Nocardioidaceae</taxon>
        <taxon>Nocardioides</taxon>
    </lineage>
</organism>
<dbReference type="NCBIfam" id="NF038020">
    <property type="entry name" value="HeR"/>
    <property type="match status" value="1"/>
</dbReference>
<keyword evidence="1" id="KW-0472">Membrane</keyword>
<feature type="transmembrane region" description="Helical" evidence="1">
    <location>
        <begin position="130"/>
        <end position="148"/>
    </location>
</feature>
<dbReference type="RefSeq" id="WP_205289954.1">
    <property type="nucleotide sequence ID" value="NZ_CP074406.1"/>
</dbReference>
<keyword evidence="1" id="KW-0812">Transmembrane</keyword>
<feature type="transmembrane region" description="Helical" evidence="1">
    <location>
        <begin position="69"/>
        <end position="94"/>
    </location>
</feature>
<gene>
    <name evidence="2" type="primary">heR</name>
    <name evidence="2" type="ORF">JK386_02035</name>
</gene>
<accession>A0A938Y7J9</accession>
<keyword evidence="1" id="KW-1133">Transmembrane helix</keyword>
<feature type="transmembrane region" description="Helical" evidence="1">
    <location>
        <begin position="160"/>
        <end position="183"/>
    </location>
</feature>
<evidence type="ECO:0000313" key="3">
    <source>
        <dbReference type="Proteomes" id="UP000663791"/>
    </source>
</evidence>
<dbReference type="Pfam" id="PF18761">
    <property type="entry name" value="Heliorhodopsin"/>
    <property type="match status" value="1"/>
</dbReference>
<keyword evidence="3" id="KW-1185">Reference proteome</keyword>
<dbReference type="EMBL" id="JAERTX010000001">
    <property type="protein sequence ID" value="MBM9458674.1"/>
    <property type="molecule type" value="Genomic_DNA"/>
</dbReference>
<protein>
    <submittedName>
        <fullName evidence="2">Heliorhodopsin HeR</fullName>
    </submittedName>
</protein>
<name>A0A938Y7J9_9ACTN</name>
<dbReference type="InterPro" id="IPR041113">
    <property type="entry name" value="Heliorhodopsin"/>
</dbReference>